<dbReference type="CDD" id="cd06170">
    <property type="entry name" value="LuxR_C_like"/>
    <property type="match status" value="1"/>
</dbReference>
<dbReference type="Gene3D" id="3.40.50.2300">
    <property type="match status" value="1"/>
</dbReference>
<dbReference type="InterPro" id="IPR016032">
    <property type="entry name" value="Sig_transdc_resp-reg_C-effctor"/>
</dbReference>
<dbReference type="PANTHER" id="PTHR43214">
    <property type="entry name" value="TWO-COMPONENT RESPONSE REGULATOR"/>
    <property type="match status" value="1"/>
</dbReference>
<dbReference type="PRINTS" id="PR00038">
    <property type="entry name" value="HTHLUXR"/>
</dbReference>
<evidence type="ECO:0000313" key="6">
    <source>
        <dbReference type="EMBL" id="AYL93819.1"/>
    </source>
</evidence>
<evidence type="ECO:0000256" key="1">
    <source>
        <dbReference type="ARBA" id="ARBA00022553"/>
    </source>
</evidence>
<dbReference type="KEGG" id="muh:HYN43_000250"/>
<name>A0A494VJ76_9SPHI</name>
<dbReference type="InterPro" id="IPR011006">
    <property type="entry name" value="CheY-like_superfamily"/>
</dbReference>
<dbReference type="PROSITE" id="PS00622">
    <property type="entry name" value="HTH_LUXR_1"/>
    <property type="match status" value="1"/>
</dbReference>
<dbReference type="InterPro" id="IPR058245">
    <property type="entry name" value="NreC/VraR/RcsB-like_REC"/>
</dbReference>
<keyword evidence="2" id="KW-0238">DNA-binding</keyword>
<organism evidence="6 7">
    <name type="scientific">Mucilaginibacter celer</name>
    <dbReference type="NCBI Taxonomy" id="2305508"/>
    <lineage>
        <taxon>Bacteria</taxon>
        <taxon>Pseudomonadati</taxon>
        <taxon>Bacteroidota</taxon>
        <taxon>Sphingobacteriia</taxon>
        <taxon>Sphingobacteriales</taxon>
        <taxon>Sphingobacteriaceae</taxon>
        <taxon>Mucilaginibacter</taxon>
    </lineage>
</organism>
<dbReference type="Pfam" id="PF00196">
    <property type="entry name" value="GerE"/>
    <property type="match status" value="1"/>
</dbReference>
<reference evidence="6 7" key="1">
    <citation type="submission" date="2018-10" db="EMBL/GenBank/DDBJ databases">
        <title>Genome sequencing of Mucilaginibacter sp. HYN0043.</title>
        <authorList>
            <person name="Kim M."/>
            <person name="Yi H."/>
        </authorList>
    </citation>
    <scope>NUCLEOTIDE SEQUENCE [LARGE SCALE GENOMIC DNA]</scope>
    <source>
        <strain evidence="6 7">HYN0043</strain>
    </source>
</reference>
<keyword evidence="7" id="KW-1185">Reference proteome</keyword>
<dbReference type="RefSeq" id="WP_119407540.1">
    <property type="nucleotide sequence ID" value="NZ_CP032869.1"/>
</dbReference>
<feature type="domain" description="HTH luxR-type" evidence="4">
    <location>
        <begin position="144"/>
        <end position="209"/>
    </location>
</feature>
<dbReference type="CDD" id="cd17535">
    <property type="entry name" value="REC_NarL-like"/>
    <property type="match status" value="1"/>
</dbReference>
<dbReference type="AlphaFoldDB" id="A0A494VJ76"/>
<dbReference type="OrthoDB" id="9797341at2"/>
<evidence type="ECO:0000259" key="4">
    <source>
        <dbReference type="PROSITE" id="PS50043"/>
    </source>
</evidence>
<dbReference type="SMART" id="SM00421">
    <property type="entry name" value="HTH_LUXR"/>
    <property type="match status" value="1"/>
</dbReference>
<sequence>MIRVSIIEDDTFILKSIVNYLQMQPELHVESGFSTVNDFLKNTTSQPHVLLLDIELPAMCGLEGAFLIKQKFPDINILMLTVYEDKERVFKALQAGATGYLLKSTPLNKIKASIIEAAQGGVPMSASVAKKVLSFFSANRSTVYAETHESLTNREIQISNLLIKGDTYKQIAHGLFISPDTVRQHIKNIYRKLQINSRVQLINEFNKRKRA</sequence>
<dbReference type="GO" id="GO:0003677">
    <property type="term" value="F:DNA binding"/>
    <property type="evidence" value="ECO:0007669"/>
    <property type="project" value="UniProtKB-KW"/>
</dbReference>
<evidence type="ECO:0000259" key="5">
    <source>
        <dbReference type="PROSITE" id="PS50110"/>
    </source>
</evidence>
<protein>
    <submittedName>
        <fullName evidence="6">Response regulator</fullName>
    </submittedName>
</protein>
<evidence type="ECO:0000256" key="2">
    <source>
        <dbReference type="ARBA" id="ARBA00023125"/>
    </source>
</evidence>
<feature type="modified residue" description="4-aspartylphosphate" evidence="3">
    <location>
        <position position="53"/>
    </location>
</feature>
<dbReference type="Proteomes" id="UP000270046">
    <property type="component" value="Chromosome"/>
</dbReference>
<keyword evidence="1 3" id="KW-0597">Phosphoprotein</keyword>
<dbReference type="SUPFAM" id="SSF52172">
    <property type="entry name" value="CheY-like"/>
    <property type="match status" value="1"/>
</dbReference>
<dbReference type="InterPro" id="IPR000792">
    <property type="entry name" value="Tscrpt_reg_LuxR_C"/>
</dbReference>
<dbReference type="SUPFAM" id="SSF46894">
    <property type="entry name" value="C-terminal effector domain of the bipartite response regulators"/>
    <property type="match status" value="1"/>
</dbReference>
<dbReference type="InterPro" id="IPR039420">
    <property type="entry name" value="WalR-like"/>
</dbReference>
<dbReference type="EMBL" id="CP032869">
    <property type="protein sequence ID" value="AYL93819.1"/>
    <property type="molecule type" value="Genomic_DNA"/>
</dbReference>
<dbReference type="GO" id="GO:0006355">
    <property type="term" value="P:regulation of DNA-templated transcription"/>
    <property type="evidence" value="ECO:0007669"/>
    <property type="project" value="InterPro"/>
</dbReference>
<dbReference type="Pfam" id="PF00072">
    <property type="entry name" value="Response_reg"/>
    <property type="match status" value="1"/>
</dbReference>
<evidence type="ECO:0000256" key="3">
    <source>
        <dbReference type="PROSITE-ProRule" id="PRU00169"/>
    </source>
</evidence>
<feature type="domain" description="Response regulatory" evidence="5">
    <location>
        <begin position="3"/>
        <end position="118"/>
    </location>
</feature>
<evidence type="ECO:0000313" key="7">
    <source>
        <dbReference type="Proteomes" id="UP000270046"/>
    </source>
</evidence>
<gene>
    <name evidence="6" type="ORF">HYN43_000250</name>
</gene>
<proteinExistence type="predicted"/>
<dbReference type="GO" id="GO:0000160">
    <property type="term" value="P:phosphorelay signal transduction system"/>
    <property type="evidence" value="ECO:0007669"/>
    <property type="project" value="InterPro"/>
</dbReference>
<dbReference type="InterPro" id="IPR001789">
    <property type="entry name" value="Sig_transdc_resp-reg_receiver"/>
</dbReference>
<dbReference type="PROSITE" id="PS50043">
    <property type="entry name" value="HTH_LUXR_2"/>
    <property type="match status" value="1"/>
</dbReference>
<dbReference type="SMART" id="SM00448">
    <property type="entry name" value="REC"/>
    <property type="match status" value="1"/>
</dbReference>
<accession>A0A494VJ76</accession>
<dbReference type="PROSITE" id="PS50110">
    <property type="entry name" value="RESPONSE_REGULATORY"/>
    <property type="match status" value="1"/>
</dbReference>